<evidence type="ECO:0000256" key="2">
    <source>
        <dbReference type="SAM" id="SignalP"/>
    </source>
</evidence>
<evidence type="ECO:0000313" key="4">
    <source>
        <dbReference type="EMBL" id="WOF23382.1"/>
    </source>
</evidence>
<dbReference type="PANTHER" id="PTHR30290">
    <property type="entry name" value="PERIPLASMIC BINDING COMPONENT OF ABC TRANSPORTER"/>
    <property type="match status" value="1"/>
</dbReference>
<gene>
    <name evidence="4" type="ORF">N8K70_01525</name>
</gene>
<keyword evidence="2" id="KW-0732">Signal</keyword>
<dbReference type="GO" id="GO:0042597">
    <property type="term" value="C:periplasmic space"/>
    <property type="evidence" value="ECO:0007669"/>
    <property type="project" value="UniProtKB-ARBA"/>
</dbReference>
<dbReference type="Proteomes" id="UP001305498">
    <property type="component" value="Chromosome"/>
</dbReference>
<dbReference type="PROSITE" id="PS51257">
    <property type="entry name" value="PROKAR_LIPOPROTEIN"/>
    <property type="match status" value="1"/>
</dbReference>
<reference evidence="4 5" key="1">
    <citation type="submission" date="2023-02" db="EMBL/GenBank/DDBJ databases">
        <title>Microbacterium betulae sp. nov., isolated from birch wood.</title>
        <authorList>
            <person name="Pasciak M."/>
            <person name="Pawlik K.J."/>
            <person name="Martynowski D."/>
            <person name="Laczmanski L."/>
            <person name="Ciekot J."/>
            <person name="Szponar B."/>
            <person name="Wojcik-Fatla A."/>
            <person name="Mackiewicz B."/>
            <person name="Farian E."/>
            <person name="Cholewa G."/>
            <person name="Cholewa A."/>
            <person name="Dutkiewicz J."/>
        </authorList>
    </citation>
    <scope>NUCLEOTIDE SEQUENCE [LARGE SCALE GENOMIC DNA]</scope>
    <source>
        <strain evidence="4 5">AB</strain>
    </source>
</reference>
<dbReference type="InterPro" id="IPR000914">
    <property type="entry name" value="SBP_5_dom"/>
</dbReference>
<dbReference type="InterPro" id="IPR030678">
    <property type="entry name" value="Peptide/Ni-bd"/>
</dbReference>
<evidence type="ECO:0000313" key="5">
    <source>
        <dbReference type="Proteomes" id="UP001305498"/>
    </source>
</evidence>
<feature type="signal peptide" evidence="2">
    <location>
        <begin position="1"/>
        <end position="28"/>
    </location>
</feature>
<feature type="domain" description="Solute-binding protein family 5" evidence="3">
    <location>
        <begin position="86"/>
        <end position="425"/>
    </location>
</feature>
<dbReference type="RefSeq" id="WP_317139853.1">
    <property type="nucleotide sequence ID" value="NZ_CP118157.1"/>
</dbReference>
<dbReference type="Pfam" id="PF00496">
    <property type="entry name" value="SBP_bac_5"/>
    <property type="match status" value="1"/>
</dbReference>
<dbReference type="Gene3D" id="3.40.190.10">
    <property type="entry name" value="Periplasmic binding protein-like II"/>
    <property type="match status" value="1"/>
</dbReference>
<dbReference type="InterPro" id="IPR039424">
    <property type="entry name" value="SBP_5"/>
</dbReference>
<feature type="chain" id="PRO_5041689048" evidence="2">
    <location>
        <begin position="29"/>
        <end position="505"/>
    </location>
</feature>
<accession>A0AA97I6Q0</accession>
<sequence length="505" mass="52899">MNRTNTRRTSTLGAVALTAALVLTGCFSGGGGGAGPSPEEGDGRIALAMLQPPRSGLTPLSDDAFKLTRWSTVESLVSLDDAGDAQPALATDWTQSDDTTWDLTIREGVLFHDGTTLDAAAVVNALQNALHASPRPRVLDGYELTAEAVDDMTVRIVTGTPDPILPQRLSSPQLVILAASAYGDDGTVDPTGTGTGPFELTEIGGTSTATLERFDDYWGGPAEAAGIDVTYVNDGAARGAALRTGAADIVEAIPVSQLALLDQALLHEVPMPRTNAVYFNNGEGVFADQAMRAAARAALDPESIVENVYEGHADITGGLFGPALPWAEDVRGDIASSVAPADPAGATITLATYSDRAELPEVAVLVEQQLEAAGFEVRQDVREYANFEPDALEGDFDAIIFSRAVLLETGDPVAYLTSDYSCAGTFNFAQLCDPEIDRLIAAASAAEPGEERQKAIAAVEEAILQADALAPLLHERVVQGEGEGVAGALRDPRERRLITEDTTAP</sequence>
<organism evidence="4 5">
    <name type="scientific">Microbacterium betulae</name>
    <dbReference type="NCBI Taxonomy" id="2981139"/>
    <lineage>
        <taxon>Bacteria</taxon>
        <taxon>Bacillati</taxon>
        <taxon>Actinomycetota</taxon>
        <taxon>Actinomycetes</taxon>
        <taxon>Micrococcales</taxon>
        <taxon>Microbacteriaceae</taxon>
        <taxon>Microbacterium</taxon>
    </lineage>
</organism>
<evidence type="ECO:0000259" key="3">
    <source>
        <dbReference type="Pfam" id="PF00496"/>
    </source>
</evidence>
<proteinExistence type="predicted"/>
<dbReference type="KEGG" id="mbet:N8K70_01525"/>
<dbReference type="SUPFAM" id="SSF53850">
    <property type="entry name" value="Periplasmic binding protein-like II"/>
    <property type="match status" value="1"/>
</dbReference>
<dbReference type="EMBL" id="CP118157">
    <property type="protein sequence ID" value="WOF23382.1"/>
    <property type="molecule type" value="Genomic_DNA"/>
</dbReference>
<name>A0AA97I6Q0_9MICO</name>
<dbReference type="AlphaFoldDB" id="A0AA97I6Q0"/>
<dbReference type="GO" id="GO:0043190">
    <property type="term" value="C:ATP-binding cassette (ABC) transporter complex"/>
    <property type="evidence" value="ECO:0007669"/>
    <property type="project" value="InterPro"/>
</dbReference>
<dbReference type="Gene3D" id="3.10.105.10">
    <property type="entry name" value="Dipeptide-binding Protein, Domain 3"/>
    <property type="match status" value="1"/>
</dbReference>
<dbReference type="GO" id="GO:0015833">
    <property type="term" value="P:peptide transport"/>
    <property type="evidence" value="ECO:0007669"/>
    <property type="project" value="TreeGrafter"/>
</dbReference>
<feature type="compositionally biased region" description="Basic and acidic residues" evidence="1">
    <location>
        <begin position="490"/>
        <end position="499"/>
    </location>
</feature>
<dbReference type="PANTHER" id="PTHR30290:SF65">
    <property type="entry name" value="MONOACYL PHOSPHATIDYLINOSITOL TETRAMANNOSIDE-BINDING PROTEIN LPQW-RELATED"/>
    <property type="match status" value="1"/>
</dbReference>
<protein>
    <submittedName>
        <fullName evidence="4">ABC transporter substrate-binding protein</fullName>
    </submittedName>
</protein>
<evidence type="ECO:0000256" key="1">
    <source>
        <dbReference type="SAM" id="MobiDB-lite"/>
    </source>
</evidence>
<dbReference type="CDD" id="cd08490">
    <property type="entry name" value="PBP2_NikA_DppA_OppA_like_3"/>
    <property type="match status" value="1"/>
</dbReference>
<keyword evidence="5" id="KW-1185">Reference proteome</keyword>
<dbReference type="PIRSF" id="PIRSF002741">
    <property type="entry name" value="MppA"/>
    <property type="match status" value="1"/>
</dbReference>
<dbReference type="GO" id="GO:1904680">
    <property type="term" value="F:peptide transmembrane transporter activity"/>
    <property type="evidence" value="ECO:0007669"/>
    <property type="project" value="TreeGrafter"/>
</dbReference>
<feature type="region of interest" description="Disordered" evidence="1">
    <location>
        <begin position="483"/>
        <end position="505"/>
    </location>
</feature>